<feature type="coiled-coil region" evidence="1">
    <location>
        <begin position="470"/>
        <end position="543"/>
    </location>
</feature>
<protein>
    <recommendedName>
        <fullName evidence="3">UVR domain-containing protein</fullName>
    </recommendedName>
</protein>
<evidence type="ECO:0000259" key="3">
    <source>
        <dbReference type="PROSITE" id="PS50151"/>
    </source>
</evidence>
<sequence length="817" mass="90956">MDDPEDSLFEGMVLFNPSSSSSSSQLPAELPVDDDNKHDDSVQLSNHRDINQQSHQSPTSAATTTNFEPLDENLFSDLTLIQPRSLDENDDVDVDVDVGVSSSLDPPPLSPSSSSTSSRSTTTDFAATTTVTSTGVTTRSLTSQISSTRKKKRAGLRIGYGRAAQSLDSAIDVDNSQPQTYLPSPSPSVVVSEEKVEAEEEKQQNHILPDSEISSESTVAKSVTSEIEEQIEINEAVPNTESVDSTLEHKPQKEEEEEVTQVESREDSIELRYVQIKKQIADKLNFAHQSVASVSAKRKEFIRKRRKAAEELNLASAMHKEMEKELEEAVESEDFETAERVSDSLASAEENKELLSIALREAEAECDAVDSKMQEALELQIVAEEECAALLNSFAVDADHNADSVISNAKTKTSEEIEKWISLFEALEVKKMEAEIESDVLSGARQGLDDSVDHIVKEDKQECELLHKKKKILADELEELLALVKQKEAEIAENNSQIEEIEQKMAGAVSSFQGVLSDIDWKSEKLQSGLSQLQLENDDLSRKKKEIDDFALQEEGRGLKIRELGRVSADEAGVYQEVINLRKSLITFITKSREDKIRLATTEQKLFDDVQMLKQDISALRASLQDLSSTKSGTQQSIESSKQRLLFIEKRVPEIESEKRVFATARNFKEAARIANEAKTLYVEKETLQLKIDDDMTTLKKIEDDIKQNVEKLQEKEENISLMEKELETVRYQRLVLLARAATAERSAAIALGDIEEADILLKEAQAADSEAKKIQPSFKNEEFEGFLNSFISMELVSTLDKNQLAELAASTQISAP</sequence>
<feature type="coiled-coil region" evidence="1">
    <location>
        <begin position="305"/>
        <end position="379"/>
    </location>
</feature>
<dbReference type="InterPro" id="IPR001943">
    <property type="entry name" value="UVR_dom"/>
</dbReference>
<reference evidence="4 5" key="1">
    <citation type="submission" date="2024-04" db="EMBL/GenBank/DDBJ databases">
        <title>The reference genome of an endangered Asteraceae, Deinandra increscens subsp. villosa, native to the Central Coast of California.</title>
        <authorList>
            <person name="Guilliams M."/>
            <person name="Hasenstab-Lehman K."/>
            <person name="Meyer R."/>
            <person name="Mcevoy S."/>
        </authorList>
    </citation>
    <scope>NUCLEOTIDE SEQUENCE [LARGE SCALE GENOMIC DNA]</scope>
    <source>
        <tissue evidence="4">Leaf</tissue>
    </source>
</reference>
<evidence type="ECO:0000313" key="4">
    <source>
        <dbReference type="EMBL" id="KAK9059857.1"/>
    </source>
</evidence>
<dbReference type="Pfam" id="PF02151">
    <property type="entry name" value="UVR"/>
    <property type="match status" value="1"/>
</dbReference>
<feature type="compositionally biased region" description="Polar residues" evidence="2">
    <location>
        <begin position="212"/>
        <end position="225"/>
    </location>
</feature>
<evidence type="ECO:0000256" key="1">
    <source>
        <dbReference type="SAM" id="Coils"/>
    </source>
</evidence>
<feature type="compositionally biased region" description="Polar residues" evidence="2">
    <location>
        <begin position="51"/>
        <end position="67"/>
    </location>
</feature>
<name>A0AAP0CTC0_9ASTR</name>
<dbReference type="EMBL" id="JBCNJP010000020">
    <property type="protein sequence ID" value="KAK9059857.1"/>
    <property type="molecule type" value="Genomic_DNA"/>
</dbReference>
<dbReference type="PROSITE" id="PS50151">
    <property type="entry name" value="UVR"/>
    <property type="match status" value="1"/>
</dbReference>
<keyword evidence="1" id="KW-0175">Coiled coil</keyword>
<dbReference type="PANTHER" id="PTHR38394">
    <property type="entry name" value="NEUROFILAMENT LIGHT PROTEIN"/>
    <property type="match status" value="1"/>
</dbReference>
<gene>
    <name evidence="4" type="ORF">SSX86_020561</name>
</gene>
<feature type="domain" description="UVR" evidence="3">
    <location>
        <begin position="316"/>
        <end position="351"/>
    </location>
</feature>
<organism evidence="4 5">
    <name type="scientific">Deinandra increscens subsp. villosa</name>
    <dbReference type="NCBI Taxonomy" id="3103831"/>
    <lineage>
        <taxon>Eukaryota</taxon>
        <taxon>Viridiplantae</taxon>
        <taxon>Streptophyta</taxon>
        <taxon>Embryophyta</taxon>
        <taxon>Tracheophyta</taxon>
        <taxon>Spermatophyta</taxon>
        <taxon>Magnoliopsida</taxon>
        <taxon>eudicotyledons</taxon>
        <taxon>Gunneridae</taxon>
        <taxon>Pentapetalae</taxon>
        <taxon>asterids</taxon>
        <taxon>campanulids</taxon>
        <taxon>Asterales</taxon>
        <taxon>Asteraceae</taxon>
        <taxon>Asteroideae</taxon>
        <taxon>Heliantheae alliance</taxon>
        <taxon>Madieae</taxon>
        <taxon>Madiinae</taxon>
        <taxon>Deinandra</taxon>
    </lineage>
</organism>
<feature type="region of interest" description="Disordered" evidence="2">
    <location>
        <begin position="172"/>
        <end position="266"/>
    </location>
</feature>
<proteinExistence type="predicted"/>
<feature type="region of interest" description="Disordered" evidence="2">
    <location>
        <begin position="81"/>
        <end position="156"/>
    </location>
</feature>
<feature type="compositionally biased region" description="Low complexity" evidence="2">
    <location>
        <begin position="111"/>
        <end position="143"/>
    </location>
</feature>
<dbReference type="Proteomes" id="UP001408789">
    <property type="component" value="Unassembled WGS sequence"/>
</dbReference>
<feature type="region of interest" description="Disordered" evidence="2">
    <location>
        <begin position="1"/>
        <end position="68"/>
    </location>
</feature>
<feature type="coiled-coil region" evidence="1">
    <location>
        <begin position="696"/>
        <end position="733"/>
    </location>
</feature>
<evidence type="ECO:0000313" key="5">
    <source>
        <dbReference type="Proteomes" id="UP001408789"/>
    </source>
</evidence>
<keyword evidence="5" id="KW-1185">Reference proteome</keyword>
<dbReference type="AlphaFoldDB" id="A0AAP0CTC0"/>
<feature type="compositionally biased region" description="Basic and acidic residues" evidence="2">
    <location>
        <begin position="34"/>
        <end position="50"/>
    </location>
</feature>
<evidence type="ECO:0000256" key="2">
    <source>
        <dbReference type="SAM" id="MobiDB-lite"/>
    </source>
</evidence>
<dbReference type="PANTHER" id="PTHR38394:SF1">
    <property type="entry name" value="NEUROFILAMENT LIGHT PROTEIN"/>
    <property type="match status" value="1"/>
</dbReference>
<accession>A0AAP0CTC0</accession>
<comment type="caution">
    <text evidence="4">The sequence shown here is derived from an EMBL/GenBank/DDBJ whole genome shotgun (WGS) entry which is preliminary data.</text>
</comment>